<gene>
    <name evidence="2" type="ORF">LtaPh_3316000</name>
</gene>
<feature type="compositionally biased region" description="Basic and acidic residues" evidence="1">
    <location>
        <begin position="159"/>
        <end position="170"/>
    </location>
</feature>
<sequence>MSKETCTRTLSYAVTLKGKEKKVLGRPLRAHGVGGRAGIHHLISAVNRQCIHSLPSCLVAATEIACRCSSYSAESFRNHNTKSNIPSCVADITPTAARTWPSTPTPPSSTPVAGQEGVIAEWVPDALGYHLPLGLRERSEPAGRTSSTEEGDLANSDSAETHGAEKEKFQDVSSATREVCASNRDGGGGGDHHGGHPDGPPFCGPLPNFATSPVFEWKQCLWQWRPVKITSAGGASHHKNLTGTVSMPSNGGAPPSQGKTHCIEGGEHDTAKGRLGQCSKAYYLVPFLLCPTVEVHAIQPLMHDSLRKELAAVQSACHHRRRRWSECAKKDRLSTRSYPTYSELETQSWLITMPTPVGELSLSSPRYADGDVIEHNAKLELPTFAMIEGEPPTRVGGRIRAWCDHGATRPTLPQAETWEVPMEAAQNEQSASAGNVTVPYVHVFCSERSTAYGDCLLSQTGKNTLDSTTPSSGDASHPTLPFTRRNVVGGGLAELLLAVDRYAALIARGDLALSAACWATLCDTKNWWVVQRLRVCPLEMERELVAATEAHKLWQQYAVSRNNTLVGKSSHSIYFYDYPFLAKWPLR</sequence>
<accession>A0A640KQJ4</accession>
<evidence type="ECO:0000313" key="2">
    <source>
        <dbReference type="EMBL" id="GET91896.1"/>
    </source>
</evidence>
<organism evidence="2 3">
    <name type="scientific">Leishmania tarentolae</name>
    <name type="common">Sauroleishmania tarentolae</name>
    <dbReference type="NCBI Taxonomy" id="5689"/>
    <lineage>
        <taxon>Eukaryota</taxon>
        <taxon>Discoba</taxon>
        <taxon>Euglenozoa</taxon>
        <taxon>Kinetoplastea</taxon>
        <taxon>Metakinetoplastina</taxon>
        <taxon>Trypanosomatida</taxon>
        <taxon>Trypanosomatidae</taxon>
        <taxon>Leishmaniinae</taxon>
        <taxon>Leishmania</taxon>
        <taxon>lizard Leishmania</taxon>
    </lineage>
</organism>
<feature type="region of interest" description="Disordered" evidence="1">
    <location>
        <begin position="233"/>
        <end position="265"/>
    </location>
</feature>
<dbReference type="VEuPathDB" id="TriTrypDB:LtaPh_3316000"/>
<name>A0A640KQJ4_LEITA</name>
<dbReference type="AlphaFoldDB" id="A0A640KQJ4"/>
<comment type="caution">
    <text evidence="2">The sequence shown here is derived from an EMBL/GenBank/DDBJ whole genome shotgun (WGS) entry which is preliminary data.</text>
</comment>
<evidence type="ECO:0000256" key="1">
    <source>
        <dbReference type="SAM" id="MobiDB-lite"/>
    </source>
</evidence>
<protein>
    <submittedName>
        <fullName evidence="2">Uncharacterized protein</fullName>
    </submittedName>
</protein>
<dbReference type="Proteomes" id="UP000419144">
    <property type="component" value="Unassembled WGS sequence"/>
</dbReference>
<dbReference type="OrthoDB" id="273646at2759"/>
<proteinExistence type="predicted"/>
<feature type="region of interest" description="Disordered" evidence="1">
    <location>
        <begin position="136"/>
        <end position="199"/>
    </location>
</feature>
<reference evidence="2" key="1">
    <citation type="submission" date="2019-11" db="EMBL/GenBank/DDBJ databases">
        <title>Leishmania tarentolae CDS.</title>
        <authorList>
            <person name="Goto Y."/>
            <person name="Yamagishi J."/>
        </authorList>
    </citation>
    <scope>NUCLEOTIDE SEQUENCE [LARGE SCALE GENOMIC DNA]</scope>
    <source>
        <strain evidence="2">Parrot Tar II</strain>
    </source>
</reference>
<dbReference type="EMBL" id="BLBS01000051">
    <property type="protein sequence ID" value="GET91896.1"/>
    <property type="molecule type" value="Genomic_DNA"/>
</dbReference>
<keyword evidence="3" id="KW-1185">Reference proteome</keyword>
<evidence type="ECO:0000313" key="3">
    <source>
        <dbReference type="Proteomes" id="UP000419144"/>
    </source>
</evidence>